<dbReference type="Proteomes" id="UP000664369">
    <property type="component" value="Unassembled WGS sequence"/>
</dbReference>
<evidence type="ECO:0008006" key="4">
    <source>
        <dbReference type="Google" id="ProtNLM"/>
    </source>
</evidence>
<dbReference type="Gene3D" id="3.40.50.1110">
    <property type="entry name" value="SGNH hydrolase"/>
    <property type="match status" value="1"/>
</dbReference>
<keyword evidence="3" id="KW-1185">Reference proteome</keyword>
<dbReference type="RefSeq" id="WP_208173196.1">
    <property type="nucleotide sequence ID" value="NZ_JAGETZ010000001.1"/>
</dbReference>
<proteinExistence type="predicted"/>
<dbReference type="InterPro" id="IPR036514">
    <property type="entry name" value="SGNH_hydro_sf"/>
</dbReference>
<accession>A0ABS3Q8S2</accession>
<dbReference type="SUPFAM" id="SSF52266">
    <property type="entry name" value="SGNH hydrolase"/>
    <property type="match status" value="1"/>
</dbReference>
<evidence type="ECO:0000313" key="3">
    <source>
        <dbReference type="Proteomes" id="UP000664369"/>
    </source>
</evidence>
<dbReference type="EMBL" id="JAGETZ010000001">
    <property type="protein sequence ID" value="MBO2007661.1"/>
    <property type="molecule type" value="Genomic_DNA"/>
</dbReference>
<sequence>MRLNSLLLFFGLVAWLPKSVAAQTKPKPTVILFVGNSYFHGARPPMLNYNAAAITDENFTPDRRGQRRRMYANEPGPWGGVPGIFKKLTDEAGLNYEVHIEAISGQTLKFHYDSALAIIQQPRWDRVIMHDLSTGPLPSRHGGQPERFREYATKLEQAIHTANPVAQVYFYQTWVGASLVYPAGGAYAGLPLDSMTHDLHAAYYGLAQQNGHIAGVAPAGDAWLRAIQQGVAMPNPYAPEPSKINLWEADHRHPSRWGAYLSACVVFGEITGRDPRKLGAAEEAAATLGITPAQAVALQRVAYEQLKAAGQKLGSKEQKVKVKTKSSAVHAN</sequence>
<reference evidence="2 3" key="1">
    <citation type="submission" date="2021-03" db="EMBL/GenBank/DDBJ databases">
        <authorList>
            <person name="Kim M.K."/>
        </authorList>
    </citation>
    <scope>NUCLEOTIDE SEQUENCE [LARGE SCALE GENOMIC DNA]</scope>
    <source>
        <strain evidence="2 3">BT442</strain>
    </source>
</reference>
<comment type="caution">
    <text evidence="2">The sequence shown here is derived from an EMBL/GenBank/DDBJ whole genome shotgun (WGS) entry which is preliminary data.</text>
</comment>
<evidence type="ECO:0000256" key="1">
    <source>
        <dbReference type="SAM" id="SignalP"/>
    </source>
</evidence>
<evidence type="ECO:0000313" key="2">
    <source>
        <dbReference type="EMBL" id="MBO2007661.1"/>
    </source>
</evidence>
<name>A0ABS3Q8S2_9BACT</name>
<feature type="signal peptide" evidence="1">
    <location>
        <begin position="1"/>
        <end position="21"/>
    </location>
</feature>
<feature type="chain" id="PRO_5046581467" description="PEP-CTERM sorting domain-containing protein" evidence="1">
    <location>
        <begin position="22"/>
        <end position="332"/>
    </location>
</feature>
<organism evidence="2 3">
    <name type="scientific">Hymenobacter negativus</name>
    <dbReference type="NCBI Taxonomy" id="2795026"/>
    <lineage>
        <taxon>Bacteria</taxon>
        <taxon>Pseudomonadati</taxon>
        <taxon>Bacteroidota</taxon>
        <taxon>Cytophagia</taxon>
        <taxon>Cytophagales</taxon>
        <taxon>Hymenobacteraceae</taxon>
        <taxon>Hymenobacter</taxon>
    </lineage>
</organism>
<keyword evidence="1" id="KW-0732">Signal</keyword>
<gene>
    <name evidence="2" type="ORF">J4E00_01265</name>
</gene>
<protein>
    <recommendedName>
        <fullName evidence="4">PEP-CTERM sorting domain-containing protein</fullName>
    </recommendedName>
</protein>